<dbReference type="InterPro" id="IPR054542">
    <property type="entry name" value="Cys_met_metab_PP"/>
</dbReference>
<comment type="pathway">
    <text evidence="5">Amino-acid biosynthesis; L-methionine biosynthesis via de novo pathway; L-homocysteine from L-cystathionine: step 1/1.</text>
</comment>
<dbReference type="AlphaFoldDB" id="A0A437QHL9"/>
<dbReference type="PIRSF" id="PIRSF001434">
    <property type="entry name" value="CGS"/>
    <property type="match status" value="1"/>
</dbReference>
<evidence type="ECO:0000256" key="5">
    <source>
        <dbReference type="ARBA" id="ARBA00046315"/>
    </source>
</evidence>
<dbReference type="OrthoDB" id="9790858at2"/>
<evidence type="ECO:0000256" key="7">
    <source>
        <dbReference type="ARBA" id="ARBA00047625"/>
    </source>
</evidence>
<name>A0A437QHL9_9PROT</name>
<protein>
    <submittedName>
        <fullName evidence="11">Cystathionine beta-lyase</fullName>
        <ecNumber evidence="11">4.4.1.8</ecNumber>
    </submittedName>
</protein>
<dbReference type="PANTHER" id="PTHR43500:SF1">
    <property type="entry name" value="CYSTATHIONINE BETA-LYASE-RELATED"/>
    <property type="match status" value="1"/>
</dbReference>
<comment type="catalytic activity">
    <reaction evidence="6">
        <text>L,L-cystathionine + H2O = L-homocysteine + pyruvate + NH4(+)</text>
        <dbReference type="Rhea" id="RHEA:13965"/>
        <dbReference type="ChEBI" id="CHEBI:15361"/>
        <dbReference type="ChEBI" id="CHEBI:15377"/>
        <dbReference type="ChEBI" id="CHEBI:28938"/>
        <dbReference type="ChEBI" id="CHEBI:58161"/>
        <dbReference type="ChEBI" id="CHEBI:58199"/>
    </reaction>
</comment>
<dbReference type="InterPro" id="IPR006233">
    <property type="entry name" value="Cys_b_lyase_bac"/>
</dbReference>
<accession>A0A437QHL9</accession>
<keyword evidence="4 11" id="KW-0456">Lyase</keyword>
<evidence type="ECO:0000256" key="1">
    <source>
        <dbReference type="ARBA" id="ARBA00001933"/>
    </source>
</evidence>
<dbReference type="CDD" id="cd00614">
    <property type="entry name" value="CGS_like"/>
    <property type="match status" value="1"/>
</dbReference>
<evidence type="ECO:0000256" key="10">
    <source>
        <dbReference type="SAM" id="MobiDB-lite"/>
    </source>
</evidence>
<dbReference type="EC" id="4.4.1.8" evidence="11"/>
<evidence type="ECO:0000313" key="12">
    <source>
        <dbReference type="Proteomes" id="UP000287447"/>
    </source>
</evidence>
<proteinExistence type="inferred from homology"/>
<dbReference type="InterPro" id="IPR015422">
    <property type="entry name" value="PyrdxlP-dep_Trfase_small"/>
</dbReference>
<dbReference type="Pfam" id="PF01053">
    <property type="entry name" value="Cys_Met_Meta_PP"/>
    <property type="match status" value="1"/>
</dbReference>
<dbReference type="Proteomes" id="UP000287447">
    <property type="component" value="Unassembled WGS sequence"/>
</dbReference>
<gene>
    <name evidence="11" type="primary">metC</name>
    <name evidence="11" type="ORF">EOI86_23265</name>
</gene>
<feature type="region of interest" description="Disordered" evidence="10">
    <location>
        <begin position="1"/>
        <end position="21"/>
    </location>
</feature>
<dbReference type="RefSeq" id="WP_127768072.1">
    <property type="nucleotide sequence ID" value="NZ_SADE01000004.1"/>
</dbReference>
<evidence type="ECO:0000256" key="2">
    <source>
        <dbReference type="ARBA" id="ARBA00009077"/>
    </source>
</evidence>
<dbReference type="GO" id="GO:0047804">
    <property type="term" value="F:cysteine-S-conjugate beta-lyase activity"/>
    <property type="evidence" value="ECO:0007669"/>
    <property type="project" value="UniProtKB-EC"/>
</dbReference>
<dbReference type="FunFam" id="3.40.640.10:FF:000046">
    <property type="entry name" value="Cystathionine gamma-lyase"/>
    <property type="match status" value="1"/>
</dbReference>
<sequence length="385" mass="41710">MKDDTKLTHAGRHPHENHGAVNTPVYHASTILFPTLADFDSRDRKYVYGRKGTPTTSTLEEAVSALEQAHGTVLAPSGLAAVTTTLMSFVQAGGHVLLTDSTYFPTRKFASGLLARLGIEAEYYDPLIGNGIEALIRPNTNLIWMESPGSLTFEMQDVPAIVAAAKKHGVPTAIDNTWSGGYFFKPLTLGVDVSVQAATKYIVGHSDAMLGTIACNQAAYPKVLDTFLQQGNCAGPDDVYLGTRGLRTMAVRMNRQHENGIKMAEWLRDRPEVIRVMHPALPEDPGHEIWKRDFTGASGLFGFVVDCTDRAALGAMLDGLALFGMGASWGGYESLILPSDPSKMRSATKWEAGGTTLRMHVGLEDTADLIDDLTAGFDRLNSARR</sequence>
<comment type="similarity">
    <text evidence="2 9">Belongs to the trans-sulfuration enzymes family.</text>
</comment>
<dbReference type="EMBL" id="SADE01000004">
    <property type="protein sequence ID" value="RVU34042.1"/>
    <property type="molecule type" value="Genomic_DNA"/>
</dbReference>
<dbReference type="PROSITE" id="PS00868">
    <property type="entry name" value="CYS_MET_METAB_PP"/>
    <property type="match status" value="1"/>
</dbReference>
<evidence type="ECO:0000256" key="8">
    <source>
        <dbReference type="PIRSR" id="PIRSR001434-2"/>
    </source>
</evidence>
<evidence type="ECO:0000256" key="3">
    <source>
        <dbReference type="ARBA" id="ARBA00022898"/>
    </source>
</evidence>
<keyword evidence="3 8" id="KW-0663">Pyridoxal phosphate</keyword>
<dbReference type="InterPro" id="IPR015421">
    <property type="entry name" value="PyrdxlP-dep_Trfase_major"/>
</dbReference>
<dbReference type="Gene3D" id="3.40.640.10">
    <property type="entry name" value="Type I PLP-dependent aspartate aminotransferase-like (Major domain)"/>
    <property type="match status" value="1"/>
</dbReference>
<reference evidence="12" key="1">
    <citation type="submission" date="2019-01" db="EMBL/GenBank/DDBJ databases">
        <title>Gri0909 isolated from a small marine red alga.</title>
        <authorList>
            <person name="Kim J."/>
            <person name="Jeong S.E."/>
            <person name="Jeon C.O."/>
        </authorList>
    </citation>
    <scope>NUCLEOTIDE SEQUENCE [LARGE SCALE GENOMIC DNA]</scope>
    <source>
        <strain evidence="12">Gri0909</strain>
    </source>
</reference>
<keyword evidence="12" id="KW-1185">Reference proteome</keyword>
<dbReference type="NCBIfam" id="TIGR01324">
    <property type="entry name" value="cysta_beta_ly_B"/>
    <property type="match status" value="1"/>
</dbReference>
<evidence type="ECO:0000256" key="9">
    <source>
        <dbReference type="RuleBase" id="RU362118"/>
    </source>
</evidence>
<feature type="modified residue" description="N6-(pyridoxal phosphate)lysine" evidence="8">
    <location>
        <position position="200"/>
    </location>
</feature>
<feature type="compositionally biased region" description="Basic and acidic residues" evidence="10">
    <location>
        <begin position="1"/>
        <end position="18"/>
    </location>
</feature>
<evidence type="ECO:0000256" key="6">
    <source>
        <dbReference type="ARBA" id="ARBA00047517"/>
    </source>
</evidence>
<dbReference type="GO" id="GO:0019450">
    <property type="term" value="P:L-cysteine catabolic process to pyruvate"/>
    <property type="evidence" value="ECO:0007669"/>
    <property type="project" value="TreeGrafter"/>
</dbReference>
<dbReference type="GO" id="GO:0019346">
    <property type="term" value="P:transsulfuration"/>
    <property type="evidence" value="ECO:0007669"/>
    <property type="project" value="InterPro"/>
</dbReference>
<dbReference type="GO" id="GO:0030170">
    <property type="term" value="F:pyridoxal phosphate binding"/>
    <property type="evidence" value="ECO:0007669"/>
    <property type="project" value="InterPro"/>
</dbReference>
<dbReference type="PANTHER" id="PTHR43500">
    <property type="entry name" value="CYSTATHIONINE BETA-LYASE-RELATED"/>
    <property type="match status" value="1"/>
</dbReference>
<dbReference type="SUPFAM" id="SSF53383">
    <property type="entry name" value="PLP-dependent transferases"/>
    <property type="match status" value="1"/>
</dbReference>
<evidence type="ECO:0000256" key="4">
    <source>
        <dbReference type="ARBA" id="ARBA00023239"/>
    </source>
</evidence>
<comment type="catalytic activity">
    <reaction evidence="7">
        <text>an S-substituted L-cysteine + H2O = a thiol + pyruvate + NH4(+)</text>
        <dbReference type="Rhea" id="RHEA:18121"/>
        <dbReference type="ChEBI" id="CHEBI:15361"/>
        <dbReference type="ChEBI" id="CHEBI:15377"/>
        <dbReference type="ChEBI" id="CHEBI:28938"/>
        <dbReference type="ChEBI" id="CHEBI:29256"/>
        <dbReference type="ChEBI" id="CHEBI:58717"/>
        <dbReference type="EC" id="4.4.1.13"/>
    </reaction>
</comment>
<dbReference type="Gene3D" id="3.90.1150.10">
    <property type="entry name" value="Aspartate Aminotransferase, domain 1"/>
    <property type="match status" value="1"/>
</dbReference>
<dbReference type="InterPro" id="IPR000277">
    <property type="entry name" value="Cys/Met-Metab_PyrdxlP-dep_enz"/>
</dbReference>
<dbReference type="InterPro" id="IPR015424">
    <property type="entry name" value="PyrdxlP-dep_Trfase"/>
</dbReference>
<comment type="cofactor">
    <cofactor evidence="1 9">
        <name>pyridoxal 5'-phosphate</name>
        <dbReference type="ChEBI" id="CHEBI:597326"/>
    </cofactor>
</comment>
<comment type="caution">
    <text evidence="11">The sequence shown here is derived from an EMBL/GenBank/DDBJ whole genome shotgun (WGS) entry which is preliminary data.</text>
</comment>
<evidence type="ECO:0000313" key="11">
    <source>
        <dbReference type="EMBL" id="RVU34042.1"/>
    </source>
</evidence>
<organism evidence="11 12">
    <name type="scientific">Hwanghaeella grinnelliae</name>
    <dbReference type="NCBI Taxonomy" id="2500179"/>
    <lineage>
        <taxon>Bacteria</taxon>
        <taxon>Pseudomonadati</taxon>
        <taxon>Pseudomonadota</taxon>
        <taxon>Alphaproteobacteria</taxon>
        <taxon>Rhodospirillales</taxon>
        <taxon>Rhodospirillaceae</taxon>
        <taxon>Hwanghaeella</taxon>
    </lineage>
</organism>